<organism evidence="1 2">
    <name type="scientific">Lactuca sativa</name>
    <name type="common">Garden lettuce</name>
    <dbReference type="NCBI Taxonomy" id="4236"/>
    <lineage>
        <taxon>Eukaryota</taxon>
        <taxon>Viridiplantae</taxon>
        <taxon>Streptophyta</taxon>
        <taxon>Embryophyta</taxon>
        <taxon>Tracheophyta</taxon>
        <taxon>Spermatophyta</taxon>
        <taxon>Magnoliopsida</taxon>
        <taxon>eudicotyledons</taxon>
        <taxon>Gunneridae</taxon>
        <taxon>Pentapetalae</taxon>
        <taxon>asterids</taxon>
        <taxon>campanulids</taxon>
        <taxon>Asterales</taxon>
        <taxon>Asteraceae</taxon>
        <taxon>Cichorioideae</taxon>
        <taxon>Cichorieae</taxon>
        <taxon>Lactucinae</taxon>
        <taxon>Lactuca</taxon>
    </lineage>
</organism>
<dbReference type="Proteomes" id="UP000235145">
    <property type="component" value="Unassembled WGS sequence"/>
</dbReference>
<proteinExistence type="predicted"/>
<dbReference type="EMBL" id="NBSK02000004">
    <property type="protein sequence ID" value="KAJ0209548.1"/>
    <property type="molecule type" value="Genomic_DNA"/>
</dbReference>
<name>A0A9R1VP45_LACSA</name>
<dbReference type="AlphaFoldDB" id="A0A9R1VP45"/>
<reference evidence="1 2" key="1">
    <citation type="journal article" date="2017" name="Nat. Commun.">
        <title>Genome assembly with in vitro proximity ligation data and whole-genome triplication in lettuce.</title>
        <authorList>
            <person name="Reyes-Chin-Wo S."/>
            <person name="Wang Z."/>
            <person name="Yang X."/>
            <person name="Kozik A."/>
            <person name="Arikit S."/>
            <person name="Song C."/>
            <person name="Xia L."/>
            <person name="Froenicke L."/>
            <person name="Lavelle D.O."/>
            <person name="Truco M.J."/>
            <person name="Xia R."/>
            <person name="Zhu S."/>
            <person name="Xu C."/>
            <person name="Xu H."/>
            <person name="Xu X."/>
            <person name="Cox K."/>
            <person name="Korf I."/>
            <person name="Meyers B.C."/>
            <person name="Michelmore R.W."/>
        </authorList>
    </citation>
    <scope>NUCLEOTIDE SEQUENCE [LARGE SCALE GENOMIC DNA]</scope>
    <source>
        <strain evidence="2">cv. Salinas</strain>
        <tissue evidence="1">Seedlings</tissue>
    </source>
</reference>
<sequence length="168" mass="19172">MQLERSGGATKCAIKLREYDISYKSRVSIMDQALANFLTEVPQDEKMDFYIVKEPQVEIISTKSMSHEQCVLYTNVTYALCFDFECSNNKVEYEALIACLKLAVGIDVSKVKVGALSKLVWLVFNHLAKKVLVDILPRKSIEGDEQEQIVTSQKFNKFKTFQNNPFTN</sequence>
<evidence type="ECO:0000313" key="2">
    <source>
        <dbReference type="Proteomes" id="UP000235145"/>
    </source>
</evidence>
<protein>
    <submittedName>
        <fullName evidence="1">Uncharacterized protein</fullName>
    </submittedName>
</protein>
<comment type="caution">
    <text evidence="1">The sequence shown here is derived from an EMBL/GenBank/DDBJ whole genome shotgun (WGS) entry which is preliminary data.</text>
</comment>
<dbReference type="PANTHER" id="PTHR48475:SF1">
    <property type="entry name" value="RNASE H TYPE-1 DOMAIN-CONTAINING PROTEIN"/>
    <property type="match status" value="1"/>
</dbReference>
<accession>A0A9R1VP45</accession>
<keyword evidence="2" id="KW-1185">Reference proteome</keyword>
<evidence type="ECO:0000313" key="1">
    <source>
        <dbReference type="EMBL" id="KAJ0209548.1"/>
    </source>
</evidence>
<gene>
    <name evidence="1" type="ORF">LSAT_V11C400176310</name>
</gene>
<dbReference type="PANTHER" id="PTHR48475">
    <property type="entry name" value="RIBONUCLEASE H"/>
    <property type="match status" value="1"/>
</dbReference>